<evidence type="ECO:0000256" key="5">
    <source>
        <dbReference type="ARBA" id="ARBA00022984"/>
    </source>
</evidence>
<evidence type="ECO:0000256" key="2">
    <source>
        <dbReference type="ARBA" id="ARBA00005992"/>
    </source>
</evidence>
<dbReference type="EMBL" id="JACIIU010000004">
    <property type="protein sequence ID" value="MBB6260812.1"/>
    <property type="molecule type" value="Genomic_DNA"/>
</dbReference>
<dbReference type="CDD" id="cd16913">
    <property type="entry name" value="YkuD_like"/>
    <property type="match status" value="1"/>
</dbReference>
<keyword evidence="4 7" id="KW-0133">Cell shape</keyword>
<evidence type="ECO:0000256" key="4">
    <source>
        <dbReference type="ARBA" id="ARBA00022960"/>
    </source>
</evidence>
<evidence type="ECO:0000313" key="12">
    <source>
        <dbReference type="Proteomes" id="UP000555393"/>
    </source>
</evidence>
<gene>
    <name evidence="11" type="ORF">FHS77_001353</name>
</gene>
<keyword evidence="9" id="KW-0732">Signal</keyword>
<feature type="compositionally biased region" description="Low complexity" evidence="8">
    <location>
        <begin position="321"/>
        <end position="330"/>
    </location>
</feature>
<reference evidence="11 12" key="1">
    <citation type="submission" date="2020-08" db="EMBL/GenBank/DDBJ databases">
        <title>Genomic Encyclopedia of Type Strains, Phase IV (KMG-IV): sequencing the most valuable type-strain genomes for metagenomic binning, comparative biology and taxonomic classification.</title>
        <authorList>
            <person name="Goeker M."/>
        </authorList>
    </citation>
    <scope>NUCLEOTIDE SEQUENCE [LARGE SCALE GENOMIC DNA]</scope>
    <source>
        <strain evidence="11 12">DSM 22336</strain>
    </source>
</reference>
<dbReference type="GO" id="GO:0071555">
    <property type="term" value="P:cell wall organization"/>
    <property type="evidence" value="ECO:0007669"/>
    <property type="project" value="UniProtKB-UniRule"/>
</dbReference>
<evidence type="ECO:0000256" key="7">
    <source>
        <dbReference type="PROSITE-ProRule" id="PRU01373"/>
    </source>
</evidence>
<dbReference type="GO" id="GO:0008360">
    <property type="term" value="P:regulation of cell shape"/>
    <property type="evidence" value="ECO:0007669"/>
    <property type="project" value="UniProtKB-UniRule"/>
</dbReference>
<organism evidence="11 12">
    <name type="scientific">Paenochrobactrum gallinarii</name>
    <dbReference type="NCBI Taxonomy" id="643673"/>
    <lineage>
        <taxon>Bacteria</taxon>
        <taxon>Pseudomonadati</taxon>
        <taxon>Pseudomonadota</taxon>
        <taxon>Alphaproteobacteria</taxon>
        <taxon>Hyphomicrobiales</taxon>
        <taxon>Brucellaceae</taxon>
        <taxon>Paenochrobactrum</taxon>
    </lineage>
</organism>
<dbReference type="PANTHER" id="PTHR36699:SF1">
    <property type="entry name" value="L,D-TRANSPEPTIDASE YAFK-RELATED"/>
    <property type="match status" value="1"/>
</dbReference>
<evidence type="ECO:0000256" key="8">
    <source>
        <dbReference type="SAM" id="MobiDB-lite"/>
    </source>
</evidence>
<feature type="chain" id="PRO_5032771172" evidence="9">
    <location>
        <begin position="19"/>
        <end position="404"/>
    </location>
</feature>
<evidence type="ECO:0000256" key="3">
    <source>
        <dbReference type="ARBA" id="ARBA00022679"/>
    </source>
</evidence>
<comment type="pathway">
    <text evidence="1 7">Cell wall biogenesis; peptidoglycan biosynthesis.</text>
</comment>
<evidence type="ECO:0000256" key="9">
    <source>
        <dbReference type="SAM" id="SignalP"/>
    </source>
</evidence>
<dbReference type="AlphaFoldDB" id="A0A841LW84"/>
<name>A0A841LW84_9HYPH</name>
<keyword evidence="6 7" id="KW-0961">Cell wall biogenesis/degradation</keyword>
<dbReference type="Proteomes" id="UP000555393">
    <property type="component" value="Unassembled WGS sequence"/>
</dbReference>
<keyword evidence="5 7" id="KW-0573">Peptidoglycan synthesis</keyword>
<accession>A0A841LW84</accession>
<dbReference type="UniPathway" id="UPA00219"/>
<dbReference type="PANTHER" id="PTHR36699">
    <property type="entry name" value="LD-TRANSPEPTIDASE"/>
    <property type="match status" value="1"/>
</dbReference>
<evidence type="ECO:0000256" key="6">
    <source>
        <dbReference type="ARBA" id="ARBA00023316"/>
    </source>
</evidence>
<dbReference type="GO" id="GO:0016740">
    <property type="term" value="F:transferase activity"/>
    <property type="evidence" value="ECO:0007669"/>
    <property type="project" value="UniProtKB-KW"/>
</dbReference>
<evidence type="ECO:0000256" key="1">
    <source>
        <dbReference type="ARBA" id="ARBA00004752"/>
    </source>
</evidence>
<feature type="region of interest" description="Disordered" evidence="8">
    <location>
        <begin position="307"/>
        <end position="330"/>
    </location>
</feature>
<dbReference type="PROSITE" id="PS52029">
    <property type="entry name" value="LD_TPASE"/>
    <property type="match status" value="1"/>
</dbReference>
<comment type="similarity">
    <text evidence="2">Belongs to the YkuD family.</text>
</comment>
<keyword evidence="12" id="KW-1185">Reference proteome</keyword>
<dbReference type="RefSeq" id="WP_184221565.1">
    <property type="nucleotide sequence ID" value="NZ_JACIIU010000004.1"/>
</dbReference>
<protein>
    <submittedName>
        <fullName evidence="11">Murein L,D-transpeptidase YafK</fullName>
    </submittedName>
</protein>
<comment type="caution">
    <text evidence="11">The sequence shown here is derived from an EMBL/GenBank/DDBJ whole genome shotgun (WGS) entry which is preliminary data.</text>
</comment>
<keyword evidence="3" id="KW-0808">Transferase</keyword>
<feature type="active site" description="Proton donor/acceptor" evidence="7">
    <location>
        <position position="147"/>
    </location>
</feature>
<dbReference type="GO" id="GO:0009252">
    <property type="term" value="P:peptidoglycan biosynthetic process"/>
    <property type="evidence" value="ECO:0007669"/>
    <property type="project" value="UniProtKB-UniPathway"/>
</dbReference>
<dbReference type="PROSITE" id="PS51257">
    <property type="entry name" value="PROKAR_LIPOPROTEIN"/>
    <property type="match status" value="1"/>
</dbReference>
<dbReference type="GO" id="GO:0004180">
    <property type="term" value="F:carboxypeptidase activity"/>
    <property type="evidence" value="ECO:0007669"/>
    <property type="project" value="UniProtKB-ARBA"/>
</dbReference>
<sequence length="404" mass="43589">MKIRTAIFASLMASVLLAGCQGSAFDDLGLKAERPLPQKVVAQMKAKGMTRTSPVMVRIFKEEGVLEVWKQKNNGRYDMISSYEICKWSGKLGPKFVEGDRQAPEGFYTVYPAQMNPNSQYYLAFNMGFPNAYDRAHGRTGQHLMVHGACSSAGCYSMTDEQVSEIYAFGRDAFLGGQRAFQIQAFPFRMTADNMARYRNDSNYEFWKMLKQGYDAFEVTKVPPKVDVCEKRYVFNNNAIPNGSPATAACPPTMQSEAISTAFTSYHKNYEAAFSAATTKSGKALSPSIAGLAEAKLVSAWSAARARGEKVSREPPSLNYSAPVTSPAAAPATVTTPKAAPVVVPASTPASTPGATSVPVPSNNPAAPVPAENSIMAQDATEPADATVTGAVPEKKSFWGIFKK</sequence>
<dbReference type="SUPFAM" id="SSF141523">
    <property type="entry name" value="L,D-transpeptidase catalytic domain-like"/>
    <property type="match status" value="1"/>
</dbReference>
<dbReference type="InterPro" id="IPR005490">
    <property type="entry name" value="LD_TPept_cat_dom"/>
</dbReference>
<proteinExistence type="inferred from homology"/>
<feature type="signal peptide" evidence="9">
    <location>
        <begin position="1"/>
        <end position="18"/>
    </location>
</feature>
<feature type="active site" description="Nucleophile" evidence="7">
    <location>
        <position position="155"/>
    </location>
</feature>
<feature type="domain" description="L,D-TPase catalytic" evidence="10">
    <location>
        <begin position="55"/>
        <end position="186"/>
    </location>
</feature>
<dbReference type="InterPro" id="IPR038063">
    <property type="entry name" value="Transpep_catalytic_dom"/>
</dbReference>
<evidence type="ECO:0000313" key="11">
    <source>
        <dbReference type="EMBL" id="MBB6260812.1"/>
    </source>
</evidence>
<evidence type="ECO:0000259" key="10">
    <source>
        <dbReference type="PROSITE" id="PS52029"/>
    </source>
</evidence>